<feature type="domain" description="Tail specific protease" evidence="1">
    <location>
        <begin position="296"/>
        <end position="453"/>
    </location>
</feature>
<name>A0A3N4PCM0_9BACT</name>
<dbReference type="Pfam" id="PF03572">
    <property type="entry name" value="Peptidase_S41"/>
    <property type="match status" value="1"/>
</dbReference>
<proteinExistence type="predicted"/>
<evidence type="ECO:0000259" key="1">
    <source>
        <dbReference type="Pfam" id="PF03572"/>
    </source>
</evidence>
<comment type="caution">
    <text evidence="2">The sequence shown here is derived from an EMBL/GenBank/DDBJ whole genome shotgun (WGS) entry which is preliminary data.</text>
</comment>
<gene>
    <name evidence="2" type="ORF">EGT74_25990</name>
</gene>
<dbReference type="GO" id="GO:0008236">
    <property type="term" value="F:serine-type peptidase activity"/>
    <property type="evidence" value="ECO:0007669"/>
    <property type="project" value="InterPro"/>
</dbReference>
<dbReference type="Proteomes" id="UP000278351">
    <property type="component" value="Unassembled WGS sequence"/>
</dbReference>
<organism evidence="2 3">
    <name type="scientific">Chitinophaga lutea</name>
    <dbReference type="NCBI Taxonomy" id="2488634"/>
    <lineage>
        <taxon>Bacteria</taxon>
        <taxon>Pseudomonadati</taxon>
        <taxon>Bacteroidota</taxon>
        <taxon>Chitinophagia</taxon>
        <taxon>Chitinophagales</taxon>
        <taxon>Chitinophagaceae</taxon>
        <taxon>Chitinophaga</taxon>
    </lineage>
</organism>
<dbReference type="InterPro" id="IPR005151">
    <property type="entry name" value="Tail-specific_protease"/>
</dbReference>
<accession>A0A3N4PCM0</accession>
<dbReference type="EMBL" id="RPDH01000003">
    <property type="protein sequence ID" value="RPE05815.1"/>
    <property type="molecule type" value="Genomic_DNA"/>
</dbReference>
<reference evidence="2 3" key="1">
    <citation type="submission" date="2018-11" db="EMBL/GenBank/DDBJ databases">
        <title>Chitinophaga lutea sp.nov., isolate from arsenic contaminated soil.</title>
        <authorList>
            <person name="Zong Y."/>
        </authorList>
    </citation>
    <scope>NUCLEOTIDE SEQUENCE [LARGE SCALE GENOMIC DNA]</scope>
    <source>
        <strain evidence="2 3">ZY74</strain>
    </source>
</reference>
<dbReference type="Gene3D" id="3.90.226.10">
    <property type="entry name" value="2-enoyl-CoA Hydratase, Chain A, domain 1"/>
    <property type="match status" value="1"/>
</dbReference>
<sequence>MDIVFIAGRIIHPRYNESSGDHMLCAGRRLRKNNYTCRSVVHKRIIPAQIMVRNGIPACFKLLPVKAALIIVCAFILHPGNGWAQTALTRQQAEEDIDFYVRTVKASHYQPFLHITEKAYDNRIAAIKHSMGDSIGIRDFVSLFYQVTALLGDAHSTPVPGQPVFREEFGKEQFFPYRLLANSHQLYVPASLAKDLGIPAGAAITDINGENINTLFRQAEAGIAGLPSFREEAAGRLFSYFLFLRNIRPPFVLGYKNRNGMAGKSAPIAGVTFKKALSASMPHIVQPYTHQILQQKLGYIDIRSLSGDIDQFRAFLDTSFRQFNEAGIQHLAIDLRQNSGGNTDLGDLLFSYISDKKYTWGTKHWKISQPYKDQLKAGGDTTSAYLQKTNGAVWASENSCLPKENPFGNNIRFKGKIYFITGPFTFSSAMAVADVVKTYGLGTIVGQPTGENVKDFGEAFVITLPNSKIRIQSTTSLSTGADCHRKKNGPVQPDVMAGNTLQDDISGRDKTVEYILGTIR</sequence>
<protein>
    <recommendedName>
        <fullName evidence="1">Tail specific protease domain-containing protein</fullName>
    </recommendedName>
</protein>
<dbReference type="SUPFAM" id="SSF52096">
    <property type="entry name" value="ClpP/crotonase"/>
    <property type="match status" value="1"/>
</dbReference>
<dbReference type="InterPro" id="IPR029045">
    <property type="entry name" value="ClpP/crotonase-like_dom_sf"/>
</dbReference>
<evidence type="ECO:0000313" key="2">
    <source>
        <dbReference type="EMBL" id="RPE05815.1"/>
    </source>
</evidence>
<dbReference type="GO" id="GO:0006508">
    <property type="term" value="P:proteolysis"/>
    <property type="evidence" value="ECO:0007669"/>
    <property type="project" value="InterPro"/>
</dbReference>
<keyword evidence="3" id="KW-1185">Reference proteome</keyword>
<evidence type="ECO:0000313" key="3">
    <source>
        <dbReference type="Proteomes" id="UP000278351"/>
    </source>
</evidence>
<dbReference type="AlphaFoldDB" id="A0A3N4PCM0"/>